<name>A0A318T2L7_9HYPH</name>
<evidence type="ECO:0000313" key="1">
    <source>
        <dbReference type="EMBL" id="PYE86890.1"/>
    </source>
</evidence>
<accession>A0A318T2L7</accession>
<dbReference type="Proteomes" id="UP000247454">
    <property type="component" value="Unassembled WGS sequence"/>
</dbReference>
<dbReference type="RefSeq" id="WP_110753217.1">
    <property type="nucleotide sequence ID" value="NZ_QJTF01000018.1"/>
</dbReference>
<dbReference type="OrthoDB" id="7868888at2"/>
<dbReference type="AlphaFoldDB" id="A0A318T2L7"/>
<evidence type="ECO:0000313" key="2">
    <source>
        <dbReference type="Proteomes" id="UP000247454"/>
    </source>
</evidence>
<protein>
    <recommendedName>
        <fullName evidence="3">DUF1653 domain-containing protein</fullName>
    </recommendedName>
</protein>
<comment type="caution">
    <text evidence="1">The sequence shown here is derived from an EMBL/GenBank/DDBJ whole genome shotgun (WGS) entry which is preliminary data.</text>
</comment>
<evidence type="ECO:0008006" key="3">
    <source>
        <dbReference type="Google" id="ProtNLM"/>
    </source>
</evidence>
<organism evidence="1 2">
    <name type="scientific">Phyllobacterium leguminum</name>
    <dbReference type="NCBI Taxonomy" id="314237"/>
    <lineage>
        <taxon>Bacteria</taxon>
        <taxon>Pseudomonadati</taxon>
        <taxon>Pseudomonadota</taxon>
        <taxon>Alphaproteobacteria</taxon>
        <taxon>Hyphomicrobiales</taxon>
        <taxon>Phyllobacteriaceae</taxon>
        <taxon>Phyllobacterium</taxon>
    </lineage>
</organism>
<keyword evidence="2" id="KW-1185">Reference proteome</keyword>
<proteinExistence type="predicted"/>
<reference evidence="1 2" key="1">
    <citation type="submission" date="2018-06" db="EMBL/GenBank/DDBJ databases">
        <title>Genomic Encyclopedia of Type Strains, Phase III (KMG-III): the genomes of soil and plant-associated and newly described type strains.</title>
        <authorList>
            <person name="Whitman W."/>
        </authorList>
    </citation>
    <scope>NUCLEOTIDE SEQUENCE [LARGE SCALE GENOMIC DNA]</scope>
    <source>
        <strain evidence="1 2">ORS 1419</strain>
    </source>
</reference>
<dbReference type="EMBL" id="QJTF01000018">
    <property type="protein sequence ID" value="PYE86890.1"/>
    <property type="molecule type" value="Genomic_DNA"/>
</dbReference>
<sequence length="80" mass="8932">MITHDNFVPTHLHRKRGSTYQVTGIALVQTDSGLRDMDAVVLYRGEDGRLWVRGVEEFIDGRFEPIDPVPPLTPDAEGGI</sequence>
<gene>
    <name evidence="1" type="ORF">C7477_11828</name>
</gene>